<dbReference type="InterPro" id="IPR052574">
    <property type="entry name" value="CDIRP"/>
</dbReference>
<feature type="compositionally biased region" description="Acidic residues" evidence="3">
    <location>
        <begin position="82"/>
        <end position="99"/>
    </location>
</feature>
<dbReference type="AlphaFoldDB" id="A0AAD4M7L7"/>
<dbReference type="GO" id="GO:0061499">
    <property type="term" value="C:outer plaque of mitotic spindle pole body"/>
    <property type="evidence" value="ECO:0007669"/>
    <property type="project" value="TreeGrafter"/>
</dbReference>
<comment type="caution">
    <text evidence="4">The sequence shown here is derived from an EMBL/GenBank/DDBJ whole genome shotgun (WGS) entry which is preliminary data.</text>
</comment>
<dbReference type="EMBL" id="WTXG01000007">
    <property type="protein sequence ID" value="KAI0304542.1"/>
    <property type="molecule type" value="Genomic_DNA"/>
</dbReference>
<dbReference type="GO" id="GO:0035591">
    <property type="term" value="F:signaling adaptor activity"/>
    <property type="evidence" value="ECO:0007669"/>
    <property type="project" value="TreeGrafter"/>
</dbReference>
<dbReference type="InterPro" id="IPR001611">
    <property type="entry name" value="Leu-rich_rpt"/>
</dbReference>
<keyword evidence="1" id="KW-0433">Leucine-rich repeat</keyword>
<protein>
    <recommendedName>
        <fullName evidence="6">L domain-like protein</fullName>
    </recommendedName>
</protein>
<dbReference type="SMART" id="SM00369">
    <property type="entry name" value="LRR_TYP"/>
    <property type="match status" value="5"/>
</dbReference>
<dbReference type="InterPro" id="IPR032675">
    <property type="entry name" value="LRR_dom_sf"/>
</dbReference>
<dbReference type="GO" id="GO:0031028">
    <property type="term" value="P:septation initiation signaling"/>
    <property type="evidence" value="ECO:0007669"/>
    <property type="project" value="TreeGrafter"/>
</dbReference>
<accession>A0AAD4M7L7</accession>
<dbReference type="SUPFAM" id="SSF52058">
    <property type="entry name" value="L domain-like"/>
    <property type="match status" value="2"/>
</dbReference>
<dbReference type="PANTHER" id="PTHR47566">
    <property type="match status" value="1"/>
</dbReference>
<feature type="region of interest" description="Disordered" evidence="3">
    <location>
        <begin position="169"/>
        <end position="212"/>
    </location>
</feature>
<keyword evidence="2" id="KW-0677">Repeat</keyword>
<evidence type="ECO:0000313" key="4">
    <source>
        <dbReference type="EMBL" id="KAI0304542.1"/>
    </source>
</evidence>
<organism evidence="4 5">
    <name type="scientific">Multifurca ochricompacta</name>
    <dbReference type="NCBI Taxonomy" id="376703"/>
    <lineage>
        <taxon>Eukaryota</taxon>
        <taxon>Fungi</taxon>
        <taxon>Dikarya</taxon>
        <taxon>Basidiomycota</taxon>
        <taxon>Agaricomycotina</taxon>
        <taxon>Agaricomycetes</taxon>
        <taxon>Russulales</taxon>
        <taxon>Russulaceae</taxon>
        <taxon>Multifurca</taxon>
    </lineage>
</organism>
<sequence>MVFDKVMMRWVRETVTAAPRVSGGGVAGQVTGSEADAESEDPFRDIESLREDSLVGDGAGEQPPPSFSFDGPAHSRVRTPDADVEDDTTDSDNDDEEVTEISALSASLSLADAPEITFDPDSSDEEPHHKHSVLAVKETAGPSREIPLPTPIRSAMKNTTASASVSLLDPLAGNDRTPASKLGHRRSVSFSDGKREGPIRGLGRGAHAGCSDTEPVTRVSVAELSFEPSARSKRIGQMLDGLESIDDSSLLRPTGFAHLPAGGFLPNINHNPGADNDSDRDVLTSGIARRASSRSRHLTSSKITTFGGVAQTSATFLTEASFGVAHDKLVQVITDIQPFEPHWEELVSIDLSNKNIESVARLKEFLPQLRTLSLDSNQLAWLSGVPTTVRSLSASYNCLTGATSFGHLLSLENLDISYNNVESLSQLESLRHLRELRADGNRIKSLDGLRHMNCLVKLSLQSNHIVNMDFTQGSWPKLEVLNASQNRILHLPGLSLLSSLVVLNLDNNSLDEFDPHGTLPRLRILRLSANRLKCLDASYFPSLRMLYIDNNQLTEIKKASRLLRLENLSLRNQGGNGLSLSARDVRDAKRLYLSGNALPTDFLSEPCYNLIYLEIAACRLSKLPQNLSAIVPNLRVLNLNYNFLEDLKPLEGLRRLNKLTIIGSRLKGTKGIIKVLRGCTDLEMVDFRMNPCTLGWYLPLLVKDVPGALQPSEAAHRASGETRGQGASKPSGPDLSQKGEFGTTTRGGNKGITRDGTSGVAPTLAWHELDAKFRRDLPDEAYIGRLTYRGLVMRACTKVRMLDGVAVSRKEREKAEKLLEGVARAKG</sequence>
<evidence type="ECO:0000256" key="1">
    <source>
        <dbReference type="ARBA" id="ARBA00022614"/>
    </source>
</evidence>
<evidence type="ECO:0000256" key="3">
    <source>
        <dbReference type="SAM" id="MobiDB-lite"/>
    </source>
</evidence>
<keyword evidence="5" id="KW-1185">Reference proteome</keyword>
<dbReference type="GO" id="GO:1902412">
    <property type="term" value="P:regulation of mitotic cytokinesis"/>
    <property type="evidence" value="ECO:0007669"/>
    <property type="project" value="TreeGrafter"/>
</dbReference>
<name>A0AAD4M7L7_9AGAM</name>
<evidence type="ECO:0000313" key="5">
    <source>
        <dbReference type="Proteomes" id="UP001203297"/>
    </source>
</evidence>
<dbReference type="Gene3D" id="3.80.10.10">
    <property type="entry name" value="Ribonuclease Inhibitor"/>
    <property type="match status" value="4"/>
</dbReference>
<evidence type="ECO:0000256" key="2">
    <source>
        <dbReference type="ARBA" id="ARBA00022737"/>
    </source>
</evidence>
<feature type="region of interest" description="Disordered" evidence="3">
    <location>
        <begin position="712"/>
        <end position="757"/>
    </location>
</feature>
<dbReference type="PANTHER" id="PTHR47566:SF1">
    <property type="entry name" value="PROTEIN NUD1"/>
    <property type="match status" value="1"/>
</dbReference>
<dbReference type="Proteomes" id="UP001203297">
    <property type="component" value="Unassembled WGS sequence"/>
</dbReference>
<dbReference type="SMART" id="SM00364">
    <property type="entry name" value="LRR_BAC"/>
    <property type="match status" value="7"/>
</dbReference>
<dbReference type="PROSITE" id="PS51450">
    <property type="entry name" value="LRR"/>
    <property type="match status" value="6"/>
</dbReference>
<gene>
    <name evidence="4" type="ORF">B0F90DRAFT_1706753</name>
</gene>
<reference evidence="4" key="1">
    <citation type="journal article" date="2022" name="New Phytol.">
        <title>Evolutionary transition to the ectomycorrhizal habit in the genomes of a hyperdiverse lineage of mushroom-forming fungi.</title>
        <authorList>
            <person name="Looney B."/>
            <person name="Miyauchi S."/>
            <person name="Morin E."/>
            <person name="Drula E."/>
            <person name="Courty P.E."/>
            <person name="Kohler A."/>
            <person name="Kuo A."/>
            <person name="LaButti K."/>
            <person name="Pangilinan J."/>
            <person name="Lipzen A."/>
            <person name="Riley R."/>
            <person name="Andreopoulos W."/>
            <person name="He G."/>
            <person name="Johnson J."/>
            <person name="Nolan M."/>
            <person name="Tritt A."/>
            <person name="Barry K.W."/>
            <person name="Grigoriev I.V."/>
            <person name="Nagy L.G."/>
            <person name="Hibbett D."/>
            <person name="Henrissat B."/>
            <person name="Matheny P.B."/>
            <person name="Labbe J."/>
            <person name="Martin F.M."/>
        </authorList>
    </citation>
    <scope>NUCLEOTIDE SEQUENCE</scope>
    <source>
        <strain evidence="4">BPL690</strain>
    </source>
</reference>
<feature type="region of interest" description="Disordered" evidence="3">
    <location>
        <begin position="21"/>
        <end position="99"/>
    </location>
</feature>
<dbReference type="InterPro" id="IPR003591">
    <property type="entry name" value="Leu-rich_rpt_typical-subtyp"/>
</dbReference>
<feature type="compositionally biased region" description="Basic and acidic residues" evidence="3">
    <location>
        <begin position="41"/>
        <end position="53"/>
    </location>
</feature>
<proteinExistence type="predicted"/>
<evidence type="ECO:0008006" key="6">
    <source>
        <dbReference type="Google" id="ProtNLM"/>
    </source>
</evidence>